<evidence type="ECO:0000313" key="7">
    <source>
        <dbReference type="EMBL" id="SDF02217.1"/>
    </source>
</evidence>
<dbReference type="SMART" id="SM00752">
    <property type="entry name" value="HTTM"/>
    <property type="match status" value="1"/>
</dbReference>
<dbReference type="EMBL" id="FNBN01000001">
    <property type="protein sequence ID" value="SDF02217.1"/>
    <property type="molecule type" value="Genomic_DNA"/>
</dbReference>
<keyword evidence="3 5" id="KW-1133">Transmembrane helix</keyword>
<accession>A0A1G7HP31</accession>
<sequence>MLTHLKRFFLAPSTGEPLAFFRIAIALLGLVQGGWLAGSITLLYGANGLVPWSISSGIVDPYMPQLSWLQPLVDVTGIAADTWVYVLMGVYLCSLVLLLLGKFTRYAAFIAWALQFTFINTGFMAAYGVETFMHIALFYCILMPVGDVYSWNNFSRHTQPAANEWNTLSIRVLQLHLCVVYIASGVEKAMGIQWWNGEAIWQTLMQGQFARFDMRWMASFPLLAKVIGWTTLLLEIGYPFFIWWRRTRPYGYLAIVLMHMGIAVFMGLQLFSSIMIIFNTAAFGWPYLQHANRAIVQPLRERKRLQRAGQLATQAFWHQYE</sequence>
<dbReference type="Proteomes" id="UP000199045">
    <property type="component" value="Unassembled WGS sequence"/>
</dbReference>
<evidence type="ECO:0000259" key="6">
    <source>
        <dbReference type="SMART" id="SM00752"/>
    </source>
</evidence>
<dbReference type="InterPro" id="IPR011020">
    <property type="entry name" value="HTTM-like"/>
</dbReference>
<feature type="transmembrane region" description="Helical" evidence="5">
    <location>
        <begin position="20"/>
        <end position="46"/>
    </location>
</feature>
<reference evidence="7 8" key="1">
    <citation type="submission" date="2016-10" db="EMBL/GenBank/DDBJ databases">
        <authorList>
            <person name="de Groot N.N."/>
        </authorList>
    </citation>
    <scope>NUCLEOTIDE SEQUENCE [LARGE SCALE GENOMIC DNA]</scope>
    <source>
        <strain evidence="7 8">DSM 527</strain>
    </source>
</reference>
<dbReference type="OrthoDB" id="1496138at2"/>
<organism evidence="7 8">
    <name type="scientific">Chitinophaga filiformis</name>
    <name type="common">Myxococcus filiformis</name>
    <name type="synonym">Flexibacter filiformis</name>
    <dbReference type="NCBI Taxonomy" id="104663"/>
    <lineage>
        <taxon>Bacteria</taxon>
        <taxon>Pseudomonadati</taxon>
        <taxon>Bacteroidota</taxon>
        <taxon>Chitinophagia</taxon>
        <taxon>Chitinophagales</taxon>
        <taxon>Chitinophagaceae</taxon>
        <taxon>Chitinophaga</taxon>
    </lineage>
</organism>
<proteinExistence type="predicted"/>
<feature type="transmembrane region" description="Helical" evidence="5">
    <location>
        <begin position="132"/>
        <end position="151"/>
    </location>
</feature>
<dbReference type="AlphaFoldDB" id="A0A1G7HP31"/>
<evidence type="ECO:0000256" key="2">
    <source>
        <dbReference type="ARBA" id="ARBA00022692"/>
    </source>
</evidence>
<keyword evidence="2 5" id="KW-0812">Transmembrane</keyword>
<feature type="domain" description="HTTM-like" evidence="6">
    <location>
        <begin position="10"/>
        <end position="288"/>
    </location>
</feature>
<dbReference type="RefSeq" id="WP_089828694.1">
    <property type="nucleotide sequence ID" value="NZ_FNBN01000001.1"/>
</dbReference>
<dbReference type="STRING" id="104663.SAMN04488121_101550"/>
<evidence type="ECO:0000256" key="4">
    <source>
        <dbReference type="ARBA" id="ARBA00023136"/>
    </source>
</evidence>
<feature type="transmembrane region" description="Helical" evidence="5">
    <location>
        <begin position="82"/>
        <end position="100"/>
    </location>
</feature>
<evidence type="ECO:0000313" key="8">
    <source>
        <dbReference type="Proteomes" id="UP000199045"/>
    </source>
</evidence>
<feature type="transmembrane region" description="Helical" evidence="5">
    <location>
        <begin position="250"/>
        <end position="271"/>
    </location>
</feature>
<name>A0A1G7HP31_CHIFI</name>
<gene>
    <name evidence="7" type="ORF">SAMN04488121_101550</name>
</gene>
<feature type="transmembrane region" description="Helical" evidence="5">
    <location>
        <begin position="107"/>
        <end position="126"/>
    </location>
</feature>
<dbReference type="PANTHER" id="PTHR39535:SF2">
    <property type="entry name" value="HTTM DOMAIN-CONTAINING PROTEIN"/>
    <property type="match status" value="1"/>
</dbReference>
<evidence type="ECO:0000256" key="5">
    <source>
        <dbReference type="SAM" id="Phobius"/>
    </source>
</evidence>
<comment type="subcellular location">
    <subcellularLocation>
        <location evidence="1">Endomembrane system</location>
        <topology evidence="1">Multi-pass membrane protein</topology>
    </subcellularLocation>
</comment>
<protein>
    <submittedName>
        <fullName evidence="7">Vitamin K-dependent gamma-carboxylase</fullName>
    </submittedName>
</protein>
<dbReference type="InterPro" id="IPR053934">
    <property type="entry name" value="HTTM_dom"/>
</dbReference>
<evidence type="ECO:0000256" key="1">
    <source>
        <dbReference type="ARBA" id="ARBA00004127"/>
    </source>
</evidence>
<dbReference type="InterPro" id="IPR052964">
    <property type="entry name" value="Sporulation_signal_mat"/>
</dbReference>
<evidence type="ECO:0000256" key="3">
    <source>
        <dbReference type="ARBA" id="ARBA00022989"/>
    </source>
</evidence>
<dbReference type="PANTHER" id="PTHR39535">
    <property type="entry name" value="SPORULATION-DELAYING PROTEIN SDPB"/>
    <property type="match status" value="1"/>
</dbReference>
<keyword evidence="4 5" id="KW-0472">Membrane</keyword>
<dbReference type="Pfam" id="PF05090">
    <property type="entry name" value="HTTM"/>
    <property type="match status" value="1"/>
</dbReference>
<dbReference type="GO" id="GO:0012505">
    <property type="term" value="C:endomembrane system"/>
    <property type="evidence" value="ECO:0007669"/>
    <property type="project" value="UniProtKB-SubCell"/>
</dbReference>
<feature type="transmembrane region" description="Helical" evidence="5">
    <location>
        <begin position="222"/>
        <end position="244"/>
    </location>
</feature>